<evidence type="ECO:0008006" key="6">
    <source>
        <dbReference type="Google" id="ProtNLM"/>
    </source>
</evidence>
<dbReference type="CDD" id="cd01650">
    <property type="entry name" value="RT_nLTR_like"/>
    <property type="match status" value="1"/>
</dbReference>
<dbReference type="Pfam" id="PF00078">
    <property type="entry name" value="RVT_1"/>
    <property type="match status" value="1"/>
</dbReference>
<feature type="region of interest" description="Disordered" evidence="1">
    <location>
        <begin position="28"/>
        <end position="67"/>
    </location>
</feature>
<dbReference type="Proteomes" id="UP001054252">
    <property type="component" value="Unassembled WGS sequence"/>
</dbReference>
<evidence type="ECO:0000313" key="5">
    <source>
        <dbReference type="Proteomes" id="UP001054252"/>
    </source>
</evidence>
<feature type="compositionally biased region" description="Basic residues" evidence="1">
    <location>
        <begin position="49"/>
        <end position="67"/>
    </location>
</feature>
<sequence length="1024" mass="119444">MNEKGEKRNKQVLETRTQYRSYAEVVSDQGKNRVYEERKFQSNEDQSRGRGRSRSRSRPRNRSKGNRKIWQQIGKREDWSGIEYKEKFYMEGYFSCRIRAMGGKLVLLDCEDKEELKDLVELEANWLEQWFEEVRPWTPDMVSKERFVWMRCQEVPLNAWEPDFFAAMGCAWGNFICLDDSTSKRKRFDIARFLISTPIMNTISVMRQVKVNGIIYNIKFTKEEFTNNFFSLKQDFMPTFQSESEEHESLSMDSDIKEQEFKNPGDVGKVEMRSPVTEVEDDDVASFTQETKKRLRSQAEEKEEKSVEVVVSRSGNTKSNANEEDYRNRGSASENDEREEEDPFWKGFESEEGRLKEWMGRKNEGIPKKKNRRIRSCKAVYLSARAIGEDAQRRKGRGKKRKQKTRGKTTLEDTLCSNEEVASGSVGDGGIHNCNRIWKGQVRQHIAQEIWDFAKQLGVVAENEEQQWGLRRTVSDHYPIILKNEMVDWGPKPFKFFDAWLEQPRCKEVIKKAWNSSDEEGWKGYRFKEKLKRTKNALKEWNGNSTTKVDSKINEAEKEIALLDNKDEIKEAVWDYDSSKSPGPDGFNFRFVKAMWEDIKADVVGFVQEFHRNGKLVYGSNASFIVLIPKVDNPQKIEEYRPISLIGVMYKIIAKLLANRLRKVLPKIIGEQQMAFIGGRQLVEGAVVANEIIDEAKRKKMKSFLFKVDFEKAYDKVCWEFIDYMLMRMGFSITWRKWIQECLRSKGLNGLVSSAVVKEQYKGVIVGNEAVSLMGIGVGEEWRARMAFRLYCKEGGFPFKYLGIPIGGNHRRITMWQPMVESFKRKLEGWKGRHLSFGGRITLINSVLSSLPIFLMLVYLIPKGTEKKCNQMGNTEDEMWKWDLAWRKILFEWEADSAEELNVMITDTRISPGSPDKWLWTHNNDGKYSTKSTYSMLIKDHDGLNGASTFKRVWNPILPNKIAAFNWQVLFNRIPTKLNLLKRGCAKGWEDNKCVMCEAVEEDSDHLFLKCRLVKWLWKAYAAW</sequence>
<dbReference type="Pfam" id="PF13966">
    <property type="entry name" value="zf-RVT"/>
    <property type="match status" value="1"/>
</dbReference>
<protein>
    <recommendedName>
        <fullName evidence="6">Reverse transcriptase domain-containing protein</fullName>
    </recommendedName>
</protein>
<dbReference type="AlphaFoldDB" id="A0AAV5IB77"/>
<feature type="domain" description="Reverse transcriptase zinc-binding" evidence="3">
    <location>
        <begin position="928"/>
        <end position="1018"/>
    </location>
</feature>
<dbReference type="InterPro" id="IPR043502">
    <property type="entry name" value="DNA/RNA_pol_sf"/>
</dbReference>
<dbReference type="SUPFAM" id="SSF56672">
    <property type="entry name" value="DNA/RNA polymerases"/>
    <property type="match status" value="1"/>
</dbReference>
<dbReference type="InterPro" id="IPR026960">
    <property type="entry name" value="RVT-Znf"/>
</dbReference>
<evidence type="ECO:0000313" key="4">
    <source>
        <dbReference type="EMBL" id="GKU96282.1"/>
    </source>
</evidence>
<feature type="region of interest" description="Disordered" evidence="1">
    <location>
        <begin position="241"/>
        <end position="348"/>
    </location>
</feature>
<feature type="region of interest" description="Disordered" evidence="1">
    <location>
        <begin position="390"/>
        <end position="410"/>
    </location>
</feature>
<accession>A0AAV5IB77</accession>
<gene>
    <name evidence="4" type="ORF">SLEP1_g9530</name>
</gene>
<feature type="compositionally biased region" description="Basic and acidic residues" evidence="1">
    <location>
        <begin position="247"/>
        <end position="272"/>
    </location>
</feature>
<name>A0AAV5IB77_9ROSI</name>
<keyword evidence="5" id="KW-1185">Reference proteome</keyword>
<dbReference type="PANTHER" id="PTHR33116">
    <property type="entry name" value="REVERSE TRANSCRIPTASE ZINC-BINDING DOMAIN-CONTAINING PROTEIN-RELATED-RELATED"/>
    <property type="match status" value="1"/>
</dbReference>
<comment type="caution">
    <text evidence="4">The sequence shown here is derived from an EMBL/GenBank/DDBJ whole genome shotgun (WGS) entry which is preliminary data.</text>
</comment>
<feature type="compositionally biased region" description="Basic residues" evidence="1">
    <location>
        <begin position="394"/>
        <end position="407"/>
    </location>
</feature>
<reference evidence="4 5" key="1">
    <citation type="journal article" date="2021" name="Commun. Biol.">
        <title>The genome of Shorea leprosula (Dipterocarpaceae) highlights the ecological relevance of drought in aseasonal tropical rainforests.</title>
        <authorList>
            <person name="Ng K.K.S."/>
            <person name="Kobayashi M.J."/>
            <person name="Fawcett J.A."/>
            <person name="Hatakeyama M."/>
            <person name="Paape T."/>
            <person name="Ng C.H."/>
            <person name="Ang C.C."/>
            <person name="Tnah L.H."/>
            <person name="Lee C.T."/>
            <person name="Nishiyama T."/>
            <person name="Sese J."/>
            <person name="O'Brien M.J."/>
            <person name="Copetti D."/>
            <person name="Mohd Noor M.I."/>
            <person name="Ong R.C."/>
            <person name="Putra M."/>
            <person name="Sireger I.Z."/>
            <person name="Indrioko S."/>
            <person name="Kosugi Y."/>
            <person name="Izuno A."/>
            <person name="Isagi Y."/>
            <person name="Lee S.L."/>
            <person name="Shimizu K.K."/>
        </authorList>
    </citation>
    <scope>NUCLEOTIDE SEQUENCE [LARGE SCALE GENOMIC DNA]</scope>
    <source>
        <strain evidence="4">214</strain>
    </source>
</reference>
<evidence type="ECO:0000259" key="2">
    <source>
        <dbReference type="Pfam" id="PF00078"/>
    </source>
</evidence>
<evidence type="ECO:0000256" key="1">
    <source>
        <dbReference type="SAM" id="MobiDB-lite"/>
    </source>
</evidence>
<proteinExistence type="predicted"/>
<dbReference type="EMBL" id="BPVZ01000010">
    <property type="protein sequence ID" value="GKU96282.1"/>
    <property type="molecule type" value="Genomic_DNA"/>
</dbReference>
<organism evidence="4 5">
    <name type="scientific">Rubroshorea leprosula</name>
    <dbReference type="NCBI Taxonomy" id="152421"/>
    <lineage>
        <taxon>Eukaryota</taxon>
        <taxon>Viridiplantae</taxon>
        <taxon>Streptophyta</taxon>
        <taxon>Embryophyta</taxon>
        <taxon>Tracheophyta</taxon>
        <taxon>Spermatophyta</taxon>
        <taxon>Magnoliopsida</taxon>
        <taxon>eudicotyledons</taxon>
        <taxon>Gunneridae</taxon>
        <taxon>Pentapetalae</taxon>
        <taxon>rosids</taxon>
        <taxon>malvids</taxon>
        <taxon>Malvales</taxon>
        <taxon>Dipterocarpaceae</taxon>
        <taxon>Rubroshorea</taxon>
    </lineage>
</organism>
<feature type="compositionally biased region" description="Basic and acidic residues" evidence="1">
    <location>
        <begin position="297"/>
        <end position="307"/>
    </location>
</feature>
<feature type="compositionally biased region" description="Basic and acidic residues" evidence="1">
    <location>
        <begin position="30"/>
        <end position="48"/>
    </location>
</feature>
<dbReference type="InterPro" id="IPR000477">
    <property type="entry name" value="RT_dom"/>
</dbReference>
<feature type="domain" description="Reverse transcriptase" evidence="2">
    <location>
        <begin position="628"/>
        <end position="749"/>
    </location>
</feature>
<evidence type="ECO:0000259" key="3">
    <source>
        <dbReference type="Pfam" id="PF13966"/>
    </source>
</evidence>
<dbReference type="PANTHER" id="PTHR33116:SF78">
    <property type="entry name" value="OS12G0587133 PROTEIN"/>
    <property type="match status" value="1"/>
</dbReference>